<keyword evidence="3" id="KW-0479">Metal-binding</keyword>
<name>A0A842HFY1_9BACT</name>
<dbReference type="GO" id="GO:0046872">
    <property type="term" value="F:metal ion binding"/>
    <property type="evidence" value="ECO:0007669"/>
    <property type="project" value="UniProtKB-KW"/>
</dbReference>
<dbReference type="Gene3D" id="3.20.20.150">
    <property type="entry name" value="Divalent-metal-dependent TIM barrel enzymes"/>
    <property type="match status" value="1"/>
</dbReference>
<gene>
    <name evidence="8" type="ORF">H5P28_14290</name>
</gene>
<evidence type="ECO:0000313" key="8">
    <source>
        <dbReference type="EMBL" id="MBC2595433.1"/>
    </source>
</evidence>
<dbReference type="GO" id="GO:0009045">
    <property type="term" value="F:xylose isomerase activity"/>
    <property type="evidence" value="ECO:0007669"/>
    <property type="project" value="InterPro"/>
</dbReference>
<dbReference type="GO" id="GO:0019301">
    <property type="term" value="P:rhamnose catabolic process"/>
    <property type="evidence" value="ECO:0007669"/>
    <property type="project" value="TreeGrafter"/>
</dbReference>
<sequence length="323" mass="36735">MRKYSAILGNLGNTCDRFCSRYKDNPSSIEMLKQAGKIDGISGIELVGTWDIRPDNVKKMKSALNDLNFECVSIIPDLFSEAIWRFGSISAKDPSVRQEAMGYLRTMCGIAEEMDCRIVNLWPGQDGFDYLFQGNYLDERNWLVENVAQLAGEFPYLKFALEYKPKEPRTHSYMARMADTLLVCLQTGMDNVGVTIDTGHAFMAGENVSESIVLARQAGDKLFHMHFNDNYKSWDDDMIAGSVHSLEYIEMLYWLDKCAYDGWFSMDQYPYREDATGAIAESINWLKAFDNKMCSSREDIAQTINDGDAVKTSALMRRILFGK</sequence>
<keyword evidence="2" id="KW-0963">Cytoplasm</keyword>
<dbReference type="Proteomes" id="UP000546464">
    <property type="component" value="Unassembled WGS sequence"/>
</dbReference>
<dbReference type="PANTHER" id="PTHR30268:SF0">
    <property type="entry name" value="L-RHAMNOSE ISOMERASE"/>
    <property type="match status" value="1"/>
</dbReference>
<accession>A0A842HFY1</accession>
<proteinExistence type="predicted"/>
<dbReference type="GO" id="GO:0019324">
    <property type="term" value="P:L-lyxose metabolic process"/>
    <property type="evidence" value="ECO:0007669"/>
    <property type="project" value="TreeGrafter"/>
</dbReference>
<dbReference type="PROSITE" id="PS51415">
    <property type="entry name" value="XYLOSE_ISOMERASE"/>
    <property type="match status" value="1"/>
</dbReference>
<dbReference type="AlphaFoldDB" id="A0A842HFY1"/>
<evidence type="ECO:0000256" key="6">
    <source>
        <dbReference type="ARBA" id="ARBA00023277"/>
    </source>
</evidence>
<dbReference type="RefSeq" id="WP_185676393.1">
    <property type="nucleotide sequence ID" value="NZ_JACHVB010000040.1"/>
</dbReference>
<keyword evidence="5 8" id="KW-0413">Isomerase</keyword>
<reference evidence="8 9" key="1">
    <citation type="submission" date="2020-07" db="EMBL/GenBank/DDBJ databases">
        <authorList>
            <person name="Feng X."/>
        </authorList>
    </citation>
    <scope>NUCLEOTIDE SEQUENCE [LARGE SCALE GENOMIC DNA]</scope>
    <source>
        <strain evidence="8 9">JCM31066</strain>
    </source>
</reference>
<evidence type="ECO:0000256" key="1">
    <source>
        <dbReference type="ARBA" id="ARBA00004496"/>
    </source>
</evidence>
<dbReference type="GO" id="GO:0008740">
    <property type="term" value="F:L-rhamnose isomerase activity"/>
    <property type="evidence" value="ECO:0007669"/>
    <property type="project" value="TreeGrafter"/>
</dbReference>
<keyword evidence="4" id="KW-0464">Manganese</keyword>
<evidence type="ECO:0000259" key="7">
    <source>
        <dbReference type="Pfam" id="PF01261"/>
    </source>
</evidence>
<feature type="domain" description="Xylose isomerase-like TIM barrel" evidence="7">
    <location>
        <begin position="40"/>
        <end position="288"/>
    </location>
</feature>
<comment type="caution">
    <text evidence="8">The sequence shown here is derived from an EMBL/GenBank/DDBJ whole genome shotgun (WGS) entry which is preliminary data.</text>
</comment>
<dbReference type="InterPro" id="IPR013022">
    <property type="entry name" value="Xyl_isomerase-like_TIM-brl"/>
</dbReference>
<dbReference type="InterPro" id="IPR050337">
    <property type="entry name" value="L-rhamnose_isomerase"/>
</dbReference>
<dbReference type="SUPFAM" id="SSF51658">
    <property type="entry name" value="Xylose isomerase-like"/>
    <property type="match status" value="1"/>
</dbReference>
<organism evidence="8 9">
    <name type="scientific">Ruficoccus amylovorans</name>
    <dbReference type="NCBI Taxonomy" id="1804625"/>
    <lineage>
        <taxon>Bacteria</taxon>
        <taxon>Pseudomonadati</taxon>
        <taxon>Verrucomicrobiota</taxon>
        <taxon>Opitutia</taxon>
        <taxon>Puniceicoccales</taxon>
        <taxon>Cerasicoccaceae</taxon>
        <taxon>Ruficoccus</taxon>
    </lineage>
</organism>
<comment type="subcellular location">
    <subcellularLocation>
        <location evidence="1">Cytoplasm</location>
    </subcellularLocation>
</comment>
<evidence type="ECO:0000256" key="2">
    <source>
        <dbReference type="ARBA" id="ARBA00022490"/>
    </source>
</evidence>
<keyword evidence="9" id="KW-1185">Reference proteome</keyword>
<dbReference type="Pfam" id="PF01261">
    <property type="entry name" value="AP_endonuc_2"/>
    <property type="match status" value="1"/>
</dbReference>
<dbReference type="PANTHER" id="PTHR30268">
    <property type="entry name" value="L-RHAMNOSE ISOMERASE"/>
    <property type="match status" value="1"/>
</dbReference>
<evidence type="ECO:0000313" key="9">
    <source>
        <dbReference type="Proteomes" id="UP000546464"/>
    </source>
</evidence>
<dbReference type="EMBL" id="JACHVB010000040">
    <property type="protein sequence ID" value="MBC2595433.1"/>
    <property type="molecule type" value="Genomic_DNA"/>
</dbReference>
<dbReference type="InterPro" id="IPR036237">
    <property type="entry name" value="Xyl_isomerase-like_sf"/>
</dbReference>
<evidence type="ECO:0000256" key="3">
    <source>
        <dbReference type="ARBA" id="ARBA00022723"/>
    </source>
</evidence>
<dbReference type="InterPro" id="IPR001998">
    <property type="entry name" value="Xylose_isomerase"/>
</dbReference>
<protein>
    <submittedName>
        <fullName evidence="8">Sugar phosphate isomerase/epimerase</fullName>
    </submittedName>
</protein>
<evidence type="ECO:0000256" key="5">
    <source>
        <dbReference type="ARBA" id="ARBA00023235"/>
    </source>
</evidence>
<evidence type="ECO:0000256" key="4">
    <source>
        <dbReference type="ARBA" id="ARBA00023211"/>
    </source>
</evidence>
<keyword evidence="6" id="KW-0119">Carbohydrate metabolism</keyword>